<dbReference type="InterPro" id="IPR028976">
    <property type="entry name" value="CheC-like_sf"/>
</dbReference>
<organism evidence="12 13">
    <name type="scientific">Anaeromicrobium sediminis</name>
    <dbReference type="NCBI Taxonomy" id="1478221"/>
    <lineage>
        <taxon>Bacteria</taxon>
        <taxon>Bacillati</taxon>
        <taxon>Bacillota</taxon>
        <taxon>Clostridia</taxon>
        <taxon>Peptostreptococcales</taxon>
        <taxon>Thermotaleaceae</taxon>
        <taxon>Anaeromicrobium</taxon>
    </lineage>
</organism>
<keyword evidence="6" id="KW-0145">Chemotaxis</keyword>
<evidence type="ECO:0000256" key="7">
    <source>
        <dbReference type="ARBA" id="ARBA00022779"/>
    </source>
</evidence>
<keyword evidence="5" id="KW-1003">Cell membrane</keyword>
<evidence type="ECO:0000256" key="8">
    <source>
        <dbReference type="ARBA" id="ARBA00023136"/>
    </source>
</evidence>
<dbReference type="PIRSF" id="PIRSF002888">
    <property type="entry name" value="FliM"/>
    <property type="match status" value="1"/>
</dbReference>
<comment type="caution">
    <text evidence="12">The sequence shown here is derived from an EMBL/GenBank/DDBJ whole genome shotgun (WGS) entry which is preliminary data.</text>
</comment>
<dbReference type="PANTHER" id="PTHR30034:SF6">
    <property type="entry name" value="YOP PROTEINS TRANSLOCATION PROTEIN Q"/>
    <property type="match status" value="1"/>
</dbReference>
<feature type="domain" description="Flagellar motor switch protein FliN-like C-terminal" evidence="11">
    <location>
        <begin position="253"/>
        <end position="323"/>
    </location>
</feature>
<keyword evidence="13" id="KW-1185">Reference proteome</keyword>
<name>A0A267MNS8_9FIRM</name>
<keyword evidence="8" id="KW-0472">Membrane</keyword>
<dbReference type="EMBL" id="NIBG01000001">
    <property type="protein sequence ID" value="PAB61261.1"/>
    <property type="molecule type" value="Genomic_DNA"/>
</dbReference>
<dbReference type="OrthoDB" id="9806941at2"/>
<dbReference type="GO" id="GO:0050918">
    <property type="term" value="P:positive chemotaxis"/>
    <property type="evidence" value="ECO:0007669"/>
    <property type="project" value="TreeGrafter"/>
</dbReference>
<evidence type="ECO:0000256" key="6">
    <source>
        <dbReference type="ARBA" id="ARBA00022500"/>
    </source>
</evidence>
<evidence type="ECO:0000256" key="5">
    <source>
        <dbReference type="ARBA" id="ARBA00022475"/>
    </source>
</evidence>
<keyword evidence="7" id="KW-0283">Flagellar rotation</keyword>
<keyword evidence="12" id="KW-0966">Cell projection</keyword>
<reference evidence="12 13" key="1">
    <citation type="submission" date="2017-06" db="EMBL/GenBank/DDBJ databases">
        <title>Draft genome sequence of anaerobic fermentative bacterium Anaeromicrobium sediminis DY2726D isolated from West Pacific Ocean sediments.</title>
        <authorList>
            <person name="Zeng X."/>
        </authorList>
    </citation>
    <scope>NUCLEOTIDE SEQUENCE [LARGE SCALE GENOMIC DNA]</scope>
    <source>
        <strain evidence="12 13">DY2726D</strain>
    </source>
</reference>
<keyword evidence="9" id="KW-0975">Bacterial flagellum</keyword>
<dbReference type="InterPro" id="IPR001543">
    <property type="entry name" value="FliN-like_C"/>
</dbReference>
<evidence type="ECO:0000256" key="9">
    <source>
        <dbReference type="ARBA" id="ARBA00023143"/>
    </source>
</evidence>
<accession>A0A267MNS8</accession>
<sequence>MSDVLSQSEIDQLLQALSTGEVDAQEIKEEINEVKIKDYDFRRPDKFPKDQIRTLHIIHENYARLLKNFLSGYLRSLVSVEVISVEQLSNYEFTNSISNPTILGIVDFSPLEGQIIMDIGPDIAFSFVDRLLGGNGDLFEEKRGFTEIELSLLKKIVREMAKLLKDPWENVIELRPKIEKIETNSQFAQIVSPNETIALVTLNIKIGEIEGMINICIPHILVEPILPKLNTKFWFNTKTKESTKEDEEIIEKRIEKSNIIVKAILGTSSITVRDFLELQIGDVIPIDATIKQDAKVYVGKNLKYTGKIGTKGNKMAIRIENVLTKGDE</sequence>
<dbReference type="RefSeq" id="WP_095130501.1">
    <property type="nucleotide sequence ID" value="NZ_NIBG01000001.1"/>
</dbReference>
<dbReference type="PRINTS" id="PR00955">
    <property type="entry name" value="FLGMOTORFLIM"/>
</dbReference>
<dbReference type="GO" id="GO:0003774">
    <property type="term" value="F:cytoskeletal motor activity"/>
    <property type="evidence" value="ECO:0007669"/>
    <property type="project" value="InterPro"/>
</dbReference>
<dbReference type="CDD" id="cd17908">
    <property type="entry name" value="FliM"/>
    <property type="match status" value="1"/>
</dbReference>
<dbReference type="NCBIfam" id="TIGR01397">
    <property type="entry name" value="fliM_switch"/>
    <property type="match status" value="1"/>
</dbReference>
<dbReference type="GO" id="GO:0005886">
    <property type="term" value="C:plasma membrane"/>
    <property type="evidence" value="ECO:0007669"/>
    <property type="project" value="UniProtKB-SubCell"/>
</dbReference>
<evidence type="ECO:0000256" key="3">
    <source>
        <dbReference type="ARBA" id="ARBA00011049"/>
    </source>
</evidence>
<dbReference type="GO" id="GO:0071978">
    <property type="term" value="P:bacterial-type flagellum-dependent swarming motility"/>
    <property type="evidence" value="ECO:0007669"/>
    <property type="project" value="TreeGrafter"/>
</dbReference>
<keyword evidence="12" id="KW-0969">Cilium</keyword>
<evidence type="ECO:0000259" key="11">
    <source>
        <dbReference type="Pfam" id="PF01052"/>
    </source>
</evidence>
<evidence type="ECO:0000313" key="13">
    <source>
        <dbReference type="Proteomes" id="UP000216024"/>
    </source>
</evidence>
<dbReference type="PANTHER" id="PTHR30034">
    <property type="entry name" value="FLAGELLAR MOTOR SWITCH PROTEIN FLIM"/>
    <property type="match status" value="1"/>
</dbReference>
<evidence type="ECO:0000256" key="1">
    <source>
        <dbReference type="ARBA" id="ARBA00004117"/>
    </source>
</evidence>
<dbReference type="Pfam" id="PF02154">
    <property type="entry name" value="FliM"/>
    <property type="match status" value="1"/>
</dbReference>
<dbReference type="Pfam" id="PF01052">
    <property type="entry name" value="FliMN_C"/>
    <property type="match status" value="1"/>
</dbReference>
<evidence type="ECO:0000256" key="10">
    <source>
        <dbReference type="NCBIfam" id="TIGR01397"/>
    </source>
</evidence>
<dbReference type="Gene3D" id="2.30.330.10">
    <property type="entry name" value="SpoA-like"/>
    <property type="match status" value="1"/>
</dbReference>
<dbReference type="SUPFAM" id="SSF103039">
    <property type="entry name" value="CheC-like"/>
    <property type="match status" value="1"/>
</dbReference>
<evidence type="ECO:0000313" key="12">
    <source>
        <dbReference type="EMBL" id="PAB61261.1"/>
    </source>
</evidence>
<comment type="subcellular location">
    <subcellularLocation>
        <location evidence="1">Bacterial flagellum basal body</location>
    </subcellularLocation>
    <subcellularLocation>
        <location evidence="2">Cell membrane</location>
        <topology evidence="2">Peripheral membrane protein</topology>
    </subcellularLocation>
</comment>
<dbReference type="InterPro" id="IPR036429">
    <property type="entry name" value="SpoA-like_sf"/>
</dbReference>
<dbReference type="Proteomes" id="UP000216024">
    <property type="component" value="Unassembled WGS sequence"/>
</dbReference>
<dbReference type="InterPro" id="IPR001689">
    <property type="entry name" value="Flag_FliM"/>
</dbReference>
<keyword evidence="12" id="KW-0282">Flagellum</keyword>
<dbReference type="GO" id="GO:0009425">
    <property type="term" value="C:bacterial-type flagellum basal body"/>
    <property type="evidence" value="ECO:0007669"/>
    <property type="project" value="UniProtKB-SubCell"/>
</dbReference>
<gene>
    <name evidence="12" type="ORF">CCE28_02195</name>
</gene>
<comment type="similarity">
    <text evidence="3">Belongs to the FliM family.</text>
</comment>
<dbReference type="AlphaFoldDB" id="A0A267MNS8"/>
<dbReference type="Gene3D" id="3.40.1550.10">
    <property type="entry name" value="CheC-like"/>
    <property type="match status" value="1"/>
</dbReference>
<proteinExistence type="inferred from homology"/>
<evidence type="ECO:0000256" key="4">
    <source>
        <dbReference type="ARBA" id="ARBA00021898"/>
    </source>
</evidence>
<dbReference type="SUPFAM" id="SSF101801">
    <property type="entry name" value="Surface presentation of antigens (SPOA)"/>
    <property type="match status" value="1"/>
</dbReference>
<evidence type="ECO:0000256" key="2">
    <source>
        <dbReference type="ARBA" id="ARBA00004202"/>
    </source>
</evidence>
<protein>
    <recommendedName>
        <fullName evidence="4 10">Flagellar motor switch protein FliM</fullName>
    </recommendedName>
</protein>